<keyword evidence="1" id="KW-0378">Hydrolase</keyword>
<dbReference type="EMBL" id="JBBXMP010000031">
    <property type="protein sequence ID" value="KAL0066915.1"/>
    <property type="molecule type" value="Genomic_DNA"/>
</dbReference>
<proteinExistence type="predicted"/>
<keyword evidence="2" id="KW-1185">Reference proteome</keyword>
<reference evidence="1 2" key="1">
    <citation type="submission" date="2024-05" db="EMBL/GenBank/DDBJ databases">
        <title>A draft genome resource for the thread blight pathogen Marasmius tenuissimus strain MS-2.</title>
        <authorList>
            <person name="Yulfo-Soto G.E."/>
            <person name="Baruah I.K."/>
            <person name="Amoako-Attah I."/>
            <person name="Bukari Y."/>
            <person name="Meinhardt L.W."/>
            <person name="Bailey B.A."/>
            <person name="Cohen S.P."/>
        </authorList>
    </citation>
    <scope>NUCLEOTIDE SEQUENCE [LARGE SCALE GENOMIC DNA]</scope>
    <source>
        <strain evidence="1 2">MS-2</strain>
    </source>
</reference>
<evidence type="ECO:0000313" key="2">
    <source>
        <dbReference type="Proteomes" id="UP001437256"/>
    </source>
</evidence>
<accession>A0ABR2ZYY1</accession>
<comment type="caution">
    <text evidence="1">The sequence shown here is derived from an EMBL/GenBank/DDBJ whole genome shotgun (WGS) entry which is preliminary data.</text>
</comment>
<dbReference type="EC" id="3.4.22.49" evidence="1"/>
<sequence length="318" mass="34618">MPLLLCPTTQPLPQRSKQNALTLDSFAETLSSSPTLRRMDATLSTLPAKHLHPMLTKTYSLLTKMTPSGVKHNNPLSHFGFELELSDNPASLWNQASKFAMSYAKAVAGGDSGAEGSVPAAFTELVRIAETRPDRASFVSGEGFINFCETWTTFANRSGDLQSLDRIGSLLQTASMPSSASKQTSNSALETKEDSVENKDILITSGTRLYTALAQLITILDKSVTVIPRIEECSTLIQSSPVVEIVTYSEETDKELQRLSGGLQRALEKSRRSALKSSEKSDSPTEQCANAIRRFIDVVVDILERALTLVCLFPSRAA</sequence>
<protein>
    <submittedName>
        <fullName evidence="1">Separin protein</fullName>
        <ecNumber evidence="1">3.4.22.49</ecNumber>
    </submittedName>
</protein>
<dbReference type="Proteomes" id="UP001437256">
    <property type="component" value="Unassembled WGS sequence"/>
</dbReference>
<gene>
    <name evidence="1" type="primary">ESP1_2</name>
    <name evidence="1" type="ORF">AAF712_006110</name>
</gene>
<dbReference type="GO" id="GO:0016787">
    <property type="term" value="F:hydrolase activity"/>
    <property type="evidence" value="ECO:0007669"/>
    <property type="project" value="UniProtKB-KW"/>
</dbReference>
<organism evidence="1 2">
    <name type="scientific">Marasmius tenuissimus</name>
    <dbReference type="NCBI Taxonomy" id="585030"/>
    <lineage>
        <taxon>Eukaryota</taxon>
        <taxon>Fungi</taxon>
        <taxon>Dikarya</taxon>
        <taxon>Basidiomycota</taxon>
        <taxon>Agaricomycotina</taxon>
        <taxon>Agaricomycetes</taxon>
        <taxon>Agaricomycetidae</taxon>
        <taxon>Agaricales</taxon>
        <taxon>Marasmiineae</taxon>
        <taxon>Marasmiaceae</taxon>
        <taxon>Marasmius</taxon>
    </lineage>
</organism>
<evidence type="ECO:0000313" key="1">
    <source>
        <dbReference type="EMBL" id="KAL0066915.1"/>
    </source>
</evidence>
<name>A0ABR2ZYY1_9AGAR</name>